<dbReference type="PRINTS" id="PR00420">
    <property type="entry name" value="RNGMNOXGNASE"/>
</dbReference>
<keyword evidence="5" id="KW-0560">Oxidoreductase</keyword>
<evidence type="ECO:0000256" key="3">
    <source>
        <dbReference type="ARBA" id="ARBA00022630"/>
    </source>
</evidence>
<keyword evidence="4" id="KW-0274">FAD</keyword>
<dbReference type="SUPFAM" id="SSF51905">
    <property type="entry name" value="FAD/NAD(P)-binding domain"/>
    <property type="match status" value="1"/>
</dbReference>
<evidence type="ECO:0000256" key="1">
    <source>
        <dbReference type="ARBA" id="ARBA00001974"/>
    </source>
</evidence>
<comment type="caution">
    <text evidence="8">The sequence shown here is derived from an EMBL/GenBank/DDBJ whole genome shotgun (WGS) entry which is preliminary data.</text>
</comment>
<dbReference type="OrthoDB" id="2431938at2759"/>
<organism evidence="8 9">
    <name type="scientific">Colletotrichum siamense</name>
    <name type="common">Anthracnose fungus</name>
    <dbReference type="NCBI Taxonomy" id="690259"/>
    <lineage>
        <taxon>Eukaryota</taxon>
        <taxon>Fungi</taxon>
        <taxon>Dikarya</taxon>
        <taxon>Ascomycota</taxon>
        <taxon>Pezizomycotina</taxon>
        <taxon>Sordariomycetes</taxon>
        <taxon>Hypocreomycetidae</taxon>
        <taxon>Glomerellales</taxon>
        <taxon>Glomerellaceae</taxon>
        <taxon>Colletotrichum</taxon>
        <taxon>Colletotrichum gloeosporioides species complex</taxon>
    </lineage>
</organism>
<protein>
    <submittedName>
        <fullName evidence="8">FAD-dependent monooxygenase atmM</fullName>
    </submittedName>
</protein>
<keyword evidence="3" id="KW-0285">Flavoprotein</keyword>
<evidence type="ECO:0000256" key="2">
    <source>
        <dbReference type="ARBA" id="ARBA00007992"/>
    </source>
</evidence>
<dbReference type="GO" id="GO:0071949">
    <property type="term" value="F:FAD binding"/>
    <property type="evidence" value="ECO:0007669"/>
    <property type="project" value="InterPro"/>
</dbReference>
<proteinExistence type="inferred from homology"/>
<dbReference type="EMBL" id="QPMT01000040">
    <property type="protein sequence ID" value="KAF4852121.1"/>
    <property type="molecule type" value="Genomic_DNA"/>
</dbReference>
<sequence>MATEKKMRILIVGGSVSGLSLAIMLEKFGIDYLILEAYPTIAPQLGASIGLLPNGLKILDQLGCYERLREIGGDIYYKCSIRSSDGRVLSETKDASLSESIESMTGYPCVFIDRQMLLQVLYEKIRHKDRVLTGKRVSRVEMTDSGVTVKTQDGSTYAGDILIGADGVRSIIRQEMWRLASEEKQNVFPPDEAQSLKSNTKCIFGISNLPKGWRGMQHSAFNDGRSYLLVPAPKDRVYWFFFHVMDGTYYGKDIPRFSKEDEKMLASKYFDDNISDSITFRDIYEGRQVATLVALEEHVFSRWNYRRILLIGDSAHKLHPITAQGGNGAIETAAALVNTLVSTMKSNHQSLSDKEIESMLGQVQTKRQDNITEVMQEGRWVNSIICQQLPLSKFLIGIIVPWIGDGLFLKSWYKSYLRGTQVESLGLPHRLVSKSSHAAAGSQSQLRSWAIWTTGVACSGVAAFMLMRLRKV</sequence>
<evidence type="ECO:0000256" key="6">
    <source>
        <dbReference type="ARBA" id="ARBA00023033"/>
    </source>
</evidence>
<dbReference type="Proteomes" id="UP000711996">
    <property type="component" value="Unassembled WGS sequence"/>
</dbReference>
<evidence type="ECO:0000256" key="5">
    <source>
        <dbReference type="ARBA" id="ARBA00023002"/>
    </source>
</evidence>
<dbReference type="PANTHER" id="PTHR47356">
    <property type="entry name" value="FAD-DEPENDENT MONOOXYGENASE ASQG-RELATED"/>
    <property type="match status" value="1"/>
</dbReference>
<keyword evidence="9" id="KW-1185">Reference proteome</keyword>
<keyword evidence="6 8" id="KW-0503">Monooxygenase</keyword>
<dbReference type="Pfam" id="PF01494">
    <property type="entry name" value="FAD_binding_3"/>
    <property type="match status" value="1"/>
</dbReference>
<evidence type="ECO:0000313" key="8">
    <source>
        <dbReference type="EMBL" id="KAF4852121.1"/>
    </source>
</evidence>
<evidence type="ECO:0000313" key="9">
    <source>
        <dbReference type="Proteomes" id="UP000711996"/>
    </source>
</evidence>
<feature type="domain" description="FAD-binding" evidence="7">
    <location>
        <begin position="7"/>
        <end position="347"/>
    </location>
</feature>
<dbReference type="InterPro" id="IPR002938">
    <property type="entry name" value="FAD-bd"/>
</dbReference>
<accession>A0A9P5BX42</accession>
<evidence type="ECO:0000256" key="4">
    <source>
        <dbReference type="ARBA" id="ARBA00022827"/>
    </source>
</evidence>
<dbReference type="PANTHER" id="PTHR47356:SF2">
    <property type="entry name" value="FAD-BINDING DOMAIN-CONTAINING PROTEIN-RELATED"/>
    <property type="match status" value="1"/>
</dbReference>
<comment type="similarity">
    <text evidence="2">Belongs to the paxM FAD-dependent monooxygenase family.</text>
</comment>
<dbReference type="InterPro" id="IPR036188">
    <property type="entry name" value="FAD/NAD-bd_sf"/>
</dbReference>
<comment type="cofactor">
    <cofactor evidence="1">
        <name>FAD</name>
        <dbReference type="ChEBI" id="CHEBI:57692"/>
    </cofactor>
</comment>
<reference evidence="8" key="1">
    <citation type="submission" date="2019-06" db="EMBL/GenBank/DDBJ databases">
        <authorList>
            <person name="Gan P."/>
            <person name="Shirasu K."/>
        </authorList>
    </citation>
    <scope>NUCLEOTIDE SEQUENCE [LARGE SCALE GENOMIC DNA]</scope>
    <source>
        <strain evidence="8">CAD2</strain>
    </source>
</reference>
<dbReference type="GO" id="GO:0004497">
    <property type="term" value="F:monooxygenase activity"/>
    <property type="evidence" value="ECO:0007669"/>
    <property type="project" value="UniProtKB-KW"/>
</dbReference>
<name>A0A9P5BX42_COLSI</name>
<dbReference type="AlphaFoldDB" id="A0A9P5BX42"/>
<gene>
    <name evidence="8" type="primary">atmM-0</name>
    <name evidence="8" type="ORF">CGCSCA2_v010546</name>
</gene>
<evidence type="ECO:0000259" key="7">
    <source>
        <dbReference type="Pfam" id="PF01494"/>
    </source>
</evidence>
<dbReference type="Gene3D" id="3.50.50.60">
    <property type="entry name" value="FAD/NAD(P)-binding domain"/>
    <property type="match status" value="1"/>
</dbReference>
<dbReference type="InterPro" id="IPR050562">
    <property type="entry name" value="FAD_mOase_fung"/>
</dbReference>